<proteinExistence type="predicted"/>
<keyword evidence="2" id="KW-1185">Reference proteome</keyword>
<organism evidence="1 2">
    <name type="scientific">Phytophthora megakarya</name>
    <dbReference type="NCBI Taxonomy" id="4795"/>
    <lineage>
        <taxon>Eukaryota</taxon>
        <taxon>Sar</taxon>
        <taxon>Stramenopiles</taxon>
        <taxon>Oomycota</taxon>
        <taxon>Peronosporomycetes</taxon>
        <taxon>Peronosporales</taxon>
        <taxon>Peronosporaceae</taxon>
        <taxon>Phytophthora</taxon>
    </lineage>
</organism>
<sequence>MTRIRLSRRGKTTATAVAARDTDLEYLWRQRLAVETQGLPTKRIYVSPDGSNVYVGEDVVVANVVESMVLEDSVAIKKISNDTSDVDGKDEGTTASDIGTTVQISQGTLNNLFGTSSESKNDLWQATVARAFDLPPEHFLLNPSELEEATVGGRISH</sequence>
<evidence type="ECO:0000313" key="1">
    <source>
        <dbReference type="EMBL" id="OWZ12178.1"/>
    </source>
</evidence>
<dbReference type="InterPro" id="IPR020592">
    <property type="entry name" value="Ribosomal_bS16_CS"/>
</dbReference>
<gene>
    <name evidence="1" type="ORF">PHMEG_00014697</name>
</gene>
<dbReference type="PROSITE" id="PS00732">
    <property type="entry name" value="RIBOSOMAL_S16"/>
    <property type="match status" value="1"/>
</dbReference>
<dbReference type="GO" id="GO:0005840">
    <property type="term" value="C:ribosome"/>
    <property type="evidence" value="ECO:0007669"/>
    <property type="project" value="InterPro"/>
</dbReference>
<protein>
    <submittedName>
        <fullName evidence="1">Uncharacterized protein</fullName>
    </submittedName>
</protein>
<dbReference type="GO" id="GO:0003735">
    <property type="term" value="F:structural constituent of ribosome"/>
    <property type="evidence" value="ECO:0007669"/>
    <property type="project" value="InterPro"/>
</dbReference>
<evidence type="ECO:0000313" key="2">
    <source>
        <dbReference type="Proteomes" id="UP000198211"/>
    </source>
</evidence>
<dbReference type="STRING" id="4795.A0A225W4P4"/>
<dbReference type="Proteomes" id="UP000198211">
    <property type="component" value="Unassembled WGS sequence"/>
</dbReference>
<dbReference type="AlphaFoldDB" id="A0A225W4P4"/>
<comment type="caution">
    <text evidence="1">The sequence shown here is derived from an EMBL/GenBank/DDBJ whole genome shotgun (WGS) entry which is preliminary data.</text>
</comment>
<dbReference type="EMBL" id="NBNE01001916">
    <property type="protein sequence ID" value="OWZ12178.1"/>
    <property type="molecule type" value="Genomic_DNA"/>
</dbReference>
<accession>A0A225W4P4</accession>
<dbReference type="GO" id="GO:0006412">
    <property type="term" value="P:translation"/>
    <property type="evidence" value="ECO:0007669"/>
    <property type="project" value="InterPro"/>
</dbReference>
<reference evidence="2" key="1">
    <citation type="submission" date="2017-03" db="EMBL/GenBank/DDBJ databases">
        <title>Phytopthora megakarya and P. palmivora, two closely related causual agents of cacao black pod achieved similar genome size and gene model numbers by different mechanisms.</title>
        <authorList>
            <person name="Ali S."/>
            <person name="Shao J."/>
            <person name="Larry D.J."/>
            <person name="Kronmiller B."/>
            <person name="Shen D."/>
            <person name="Strem M.D."/>
            <person name="Melnick R.L."/>
            <person name="Guiltinan M.J."/>
            <person name="Tyler B.M."/>
            <person name="Meinhardt L.W."/>
            <person name="Bailey B.A."/>
        </authorList>
    </citation>
    <scope>NUCLEOTIDE SEQUENCE [LARGE SCALE GENOMIC DNA]</scope>
    <source>
        <strain evidence="2">zdho120</strain>
    </source>
</reference>
<name>A0A225W4P4_9STRA</name>